<keyword evidence="1" id="KW-0732">Signal</keyword>
<organism evidence="2 3">
    <name type="scientific">Microvirga alba</name>
    <dbReference type="NCBI Taxonomy" id="2791025"/>
    <lineage>
        <taxon>Bacteria</taxon>
        <taxon>Pseudomonadati</taxon>
        <taxon>Pseudomonadota</taxon>
        <taxon>Alphaproteobacteria</taxon>
        <taxon>Hyphomicrobiales</taxon>
        <taxon>Methylobacteriaceae</taxon>
        <taxon>Microvirga</taxon>
    </lineage>
</organism>
<accession>A0A931BUI8</accession>
<protein>
    <submittedName>
        <fullName evidence="2">Uncharacterized protein</fullName>
    </submittedName>
</protein>
<name>A0A931BUI8_9HYPH</name>
<comment type="caution">
    <text evidence="2">The sequence shown here is derived from an EMBL/GenBank/DDBJ whole genome shotgun (WGS) entry which is preliminary data.</text>
</comment>
<keyword evidence="3" id="KW-1185">Reference proteome</keyword>
<evidence type="ECO:0000256" key="1">
    <source>
        <dbReference type="SAM" id="SignalP"/>
    </source>
</evidence>
<sequence length="366" mass="39421">MKRWSILCAAALTLGMVSSSEALAYVARRSATIGANLSPSAQESVKKSIDGQLAAADKAEGRPSNALATDCLFAAEMVKQGDKRFTPYLQARVDALLKLAAQDENGSLTWSRRKQDNDPKRCSNGGFDAFGDGTCDAPGTPYAFQSGLALACLGRAADVLKKPDLLRLGSGGVSYWSKHAAILPACGNCVYFWSSGNANDSIRFIRNTNIYLSLGTAAVAQTDRDWMLVKRSIASETFERRNGNQGYLSALDPEWQQKPTERARTENHMAGMAAALLAIHNLRGDPEALDLARWNYKTWAGCNSSDCASNNCSFWSGNPTQCRTSTTFVHCTFRQVDPAAKGLCELAISKGSTLTSSDLLFVVSGD</sequence>
<gene>
    <name evidence="2" type="ORF">I2H38_16560</name>
</gene>
<dbReference type="Proteomes" id="UP000599312">
    <property type="component" value="Unassembled WGS sequence"/>
</dbReference>
<dbReference type="AlphaFoldDB" id="A0A931BUI8"/>
<reference evidence="2" key="1">
    <citation type="submission" date="2020-11" db="EMBL/GenBank/DDBJ databases">
        <authorList>
            <person name="Kim M.K."/>
        </authorList>
    </citation>
    <scope>NUCLEOTIDE SEQUENCE</scope>
    <source>
        <strain evidence="2">BT350</strain>
    </source>
</reference>
<feature type="signal peptide" evidence="1">
    <location>
        <begin position="1"/>
        <end position="24"/>
    </location>
</feature>
<dbReference type="RefSeq" id="WP_196272979.1">
    <property type="nucleotide sequence ID" value="NZ_JADQDO010000009.1"/>
</dbReference>
<dbReference type="EMBL" id="JADQDO010000009">
    <property type="protein sequence ID" value="MBF9234989.1"/>
    <property type="molecule type" value="Genomic_DNA"/>
</dbReference>
<evidence type="ECO:0000313" key="2">
    <source>
        <dbReference type="EMBL" id="MBF9234989.1"/>
    </source>
</evidence>
<evidence type="ECO:0000313" key="3">
    <source>
        <dbReference type="Proteomes" id="UP000599312"/>
    </source>
</evidence>
<feature type="chain" id="PRO_5037783536" evidence="1">
    <location>
        <begin position="25"/>
        <end position="366"/>
    </location>
</feature>
<proteinExistence type="predicted"/>